<keyword evidence="2" id="KW-1185">Reference proteome</keyword>
<dbReference type="EMBL" id="JAYKXP010000098">
    <property type="protein sequence ID" value="KAK7027272.1"/>
    <property type="molecule type" value="Genomic_DNA"/>
</dbReference>
<evidence type="ECO:0000313" key="2">
    <source>
        <dbReference type="Proteomes" id="UP001383192"/>
    </source>
</evidence>
<dbReference type="AlphaFoldDB" id="A0AAW0BLJ1"/>
<protein>
    <recommendedName>
        <fullName evidence="3">Protein kinase domain-containing protein</fullName>
    </recommendedName>
</protein>
<dbReference type="InterPro" id="IPR011009">
    <property type="entry name" value="Kinase-like_dom_sf"/>
</dbReference>
<accession>A0AAW0BLJ1</accession>
<sequence>MKLLYIAVVDIPSSENIDNLKVIQGHLLRENPRNQISTISNKIYLKPRDAALNPSNFCQALQRKTLDELAYEFGAKNEIRDVFGDDESPDAPLILCFRRTFHELRYLAFAGIPTSQNLSTLVKAITQRHQSLVDHPIASFYKSRDALEKVAEEFSAEDSVYTVFGDASLPQAPLIVCFSGRTLHYLAFAGFPTQENIHTIQIVSGTISVMPNEELSTLTGRILEQHPTLHFSQARFFEPQSKPNEYNIRRMLERQDLAQAIQELSPRDFIHEAFEVQVDEPLSRRTLLVCFHGVWAEVVHLPSENTNEEDDIIRELEKQFLKYITAVAKGQTPSVAAKSANYQKNQNSSTTILLDGRFTESGDMTTALPVELYHPAFATFLFHATDCNVKIPVDVLRKTAELMRHLSLIVGSEAKRDDTYRTLLADILGTPIDTIVNPDKASSDFVSLHSTPLGASAAPHLGKIETEIGTSGSDPSIQASFSYASKLKKPEKPKQTRGNYIAPRFCPSITSYVDSSNATINFRYVKPLEREHTCVTFLAEILNGDLEGQHVVVKFVREYGVEAHRWMASHGFAPELIYHGPLETRYRGLALVVMEHVRGSTLHKRFHSTGLSQEVRDAVRTGLDKLAENNFVFGDLRTPNIMLADADEDVPVVKRLRFIDFDWACLDEGEDDKYTC</sequence>
<organism evidence="1 2">
    <name type="scientific">Paramarasmius palmivorus</name>
    <dbReference type="NCBI Taxonomy" id="297713"/>
    <lineage>
        <taxon>Eukaryota</taxon>
        <taxon>Fungi</taxon>
        <taxon>Dikarya</taxon>
        <taxon>Basidiomycota</taxon>
        <taxon>Agaricomycotina</taxon>
        <taxon>Agaricomycetes</taxon>
        <taxon>Agaricomycetidae</taxon>
        <taxon>Agaricales</taxon>
        <taxon>Marasmiineae</taxon>
        <taxon>Marasmiaceae</taxon>
        <taxon>Paramarasmius</taxon>
    </lineage>
</organism>
<evidence type="ECO:0000313" key="1">
    <source>
        <dbReference type="EMBL" id="KAK7027272.1"/>
    </source>
</evidence>
<comment type="caution">
    <text evidence="1">The sequence shown here is derived from an EMBL/GenBank/DDBJ whole genome shotgun (WGS) entry which is preliminary data.</text>
</comment>
<dbReference type="Proteomes" id="UP001383192">
    <property type="component" value="Unassembled WGS sequence"/>
</dbReference>
<reference evidence="1 2" key="1">
    <citation type="submission" date="2024-01" db="EMBL/GenBank/DDBJ databases">
        <title>A draft genome for a cacao thread blight-causing isolate of Paramarasmius palmivorus.</title>
        <authorList>
            <person name="Baruah I.K."/>
            <person name="Bukari Y."/>
            <person name="Amoako-Attah I."/>
            <person name="Meinhardt L.W."/>
            <person name="Bailey B.A."/>
            <person name="Cohen S.P."/>
        </authorList>
    </citation>
    <scope>NUCLEOTIDE SEQUENCE [LARGE SCALE GENOMIC DNA]</scope>
    <source>
        <strain evidence="1 2">GH-12</strain>
    </source>
</reference>
<gene>
    <name evidence="1" type="ORF">VNI00_015361</name>
</gene>
<evidence type="ECO:0008006" key="3">
    <source>
        <dbReference type="Google" id="ProtNLM"/>
    </source>
</evidence>
<dbReference type="SUPFAM" id="SSF56112">
    <property type="entry name" value="Protein kinase-like (PK-like)"/>
    <property type="match status" value="1"/>
</dbReference>
<name>A0AAW0BLJ1_9AGAR</name>
<proteinExistence type="predicted"/>